<dbReference type="Proteomes" id="UP000198324">
    <property type="component" value="Unassembled WGS sequence"/>
</dbReference>
<reference evidence="7 8" key="1">
    <citation type="submission" date="2017-06" db="EMBL/GenBank/DDBJ databases">
        <authorList>
            <person name="Kim H.J."/>
            <person name="Triplett B.A."/>
        </authorList>
    </citation>
    <scope>NUCLEOTIDE SEQUENCE [LARGE SCALE GENOMIC DNA]</scope>
    <source>
        <strain evidence="7 8">DSM 13116</strain>
    </source>
</reference>
<dbReference type="InterPro" id="IPR000064">
    <property type="entry name" value="NLP_P60_dom"/>
</dbReference>
<keyword evidence="8" id="KW-1185">Reference proteome</keyword>
<dbReference type="PANTHER" id="PTHR47053:SF1">
    <property type="entry name" value="MUREIN DD-ENDOPEPTIDASE MEPH-RELATED"/>
    <property type="match status" value="1"/>
</dbReference>
<accession>A0A239A419</accession>
<organism evidence="7 8">
    <name type="scientific">Humidesulfovibrio mexicanus</name>
    <dbReference type="NCBI Taxonomy" id="147047"/>
    <lineage>
        <taxon>Bacteria</taxon>
        <taxon>Pseudomonadati</taxon>
        <taxon>Thermodesulfobacteriota</taxon>
        <taxon>Desulfovibrionia</taxon>
        <taxon>Desulfovibrionales</taxon>
        <taxon>Desulfovibrionaceae</taxon>
        <taxon>Humidesulfovibrio</taxon>
    </lineage>
</organism>
<protein>
    <submittedName>
        <fullName evidence="7">NlpC/P60 family protein</fullName>
    </submittedName>
</protein>
<keyword evidence="4" id="KW-0788">Thiol protease</keyword>
<gene>
    <name evidence="7" type="ORF">SAMN04488503_1822</name>
</gene>
<evidence type="ECO:0000259" key="6">
    <source>
        <dbReference type="PROSITE" id="PS51935"/>
    </source>
</evidence>
<dbReference type="AlphaFoldDB" id="A0A239A419"/>
<dbReference type="GO" id="GO:0006508">
    <property type="term" value="P:proteolysis"/>
    <property type="evidence" value="ECO:0007669"/>
    <property type="project" value="UniProtKB-KW"/>
</dbReference>
<sequence length="169" mass="18615">MGALRKKRPVRAALLLLLGAVWLGGCAPAHIPVEPPPPMPESGKNAVVAAARSLMGVRYTPGGESPRTGFDCSGLTWWTYRQVGVTLPRVSYEQYEVGQAVGRRDIRPGDLVFFRLSGSRKNMHVGIATERGAFIHSPSKGGRVREESLDMPYWRERYVGARRIVRSDG</sequence>
<feature type="signal peptide" evidence="5">
    <location>
        <begin position="1"/>
        <end position="29"/>
    </location>
</feature>
<dbReference type="InterPro" id="IPR038765">
    <property type="entry name" value="Papain-like_cys_pep_sf"/>
</dbReference>
<dbReference type="RefSeq" id="WP_089273920.1">
    <property type="nucleotide sequence ID" value="NZ_FZOC01000003.1"/>
</dbReference>
<dbReference type="OrthoDB" id="9807055at2"/>
<evidence type="ECO:0000256" key="5">
    <source>
        <dbReference type="SAM" id="SignalP"/>
    </source>
</evidence>
<evidence type="ECO:0000256" key="4">
    <source>
        <dbReference type="ARBA" id="ARBA00022807"/>
    </source>
</evidence>
<evidence type="ECO:0000256" key="3">
    <source>
        <dbReference type="ARBA" id="ARBA00022801"/>
    </source>
</evidence>
<feature type="domain" description="NlpC/P60" evidence="6">
    <location>
        <begin position="41"/>
        <end position="165"/>
    </location>
</feature>
<dbReference type="PROSITE" id="PS51935">
    <property type="entry name" value="NLPC_P60"/>
    <property type="match status" value="1"/>
</dbReference>
<evidence type="ECO:0000256" key="2">
    <source>
        <dbReference type="ARBA" id="ARBA00022670"/>
    </source>
</evidence>
<dbReference type="Gene3D" id="3.90.1720.10">
    <property type="entry name" value="endopeptidase domain like (from Nostoc punctiforme)"/>
    <property type="match status" value="1"/>
</dbReference>
<dbReference type="EMBL" id="FZOC01000003">
    <property type="protein sequence ID" value="SNR90406.1"/>
    <property type="molecule type" value="Genomic_DNA"/>
</dbReference>
<keyword evidence="3" id="KW-0378">Hydrolase</keyword>
<feature type="chain" id="PRO_5012444173" evidence="5">
    <location>
        <begin position="30"/>
        <end position="169"/>
    </location>
</feature>
<evidence type="ECO:0000313" key="8">
    <source>
        <dbReference type="Proteomes" id="UP000198324"/>
    </source>
</evidence>
<keyword evidence="5" id="KW-0732">Signal</keyword>
<evidence type="ECO:0000256" key="1">
    <source>
        <dbReference type="ARBA" id="ARBA00007074"/>
    </source>
</evidence>
<dbReference type="InterPro" id="IPR051202">
    <property type="entry name" value="Peptidase_C40"/>
</dbReference>
<comment type="similarity">
    <text evidence="1">Belongs to the peptidase C40 family.</text>
</comment>
<proteinExistence type="inferred from homology"/>
<dbReference type="Pfam" id="PF00877">
    <property type="entry name" value="NLPC_P60"/>
    <property type="match status" value="1"/>
</dbReference>
<dbReference type="SUPFAM" id="SSF54001">
    <property type="entry name" value="Cysteine proteinases"/>
    <property type="match status" value="1"/>
</dbReference>
<name>A0A239A419_9BACT</name>
<dbReference type="GO" id="GO:0008234">
    <property type="term" value="F:cysteine-type peptidase activity"/>
    <property type="evidence" value="ECO:0007669"/>
    <property type="project" value="UniProtKB-KW"/>
</dbReference>
<dbReference type="PROSITE" id="PS51257">
    <property type="entry name" value="PROKAR_LIPOPROTEIN"/>
    <property type="match status" value="1"/>
</dbReference>
<dbReference type="PANTHER" id="PTHR47053">
    <property type="entry name" value="MUREIN DD-ENDOPEPTIDASE MEPH-RELATED"/>
    <property type="match status" value="1"/>
</dbReference>
<evidence type="ECO:0000313" key="7">
    <source>
        <dbReference type="EMBL" id="SNR90406.1"/>
    </source>
</evidence>
<keyword evidence="2" id="KW-0645">Protease</keyword>